<dbReference type="AlphaFoldDB" id="Q6ZL62"/>
<evidence type="ECO:0000313" key="2">
    <source>
        <dbReference type="EMBL" id="BAC83112.1"/>
    </source>
</evidence>
<name>Q6ZL62_ORYSJ</name>
<evidence type="ECO:0000313" key="4">
    <source>
        <dbReference type="Proteomes" id="UP000000763"/>
    </source>
</evidence>
<reference evidence="2" key="1">
    <citation type="submission" date="2001-07" db="EMBL/GenBank/DDBJ databases">
        <title>Oryza sativa nipponbare(GA3) genomic DNA, chromosome 7, BAC clone:OJ1423_A11.</title>
        <authorList>
            <person name="Sasaki T."/>
            <person name="Matsumoto T."/>
            <person name="Yamamoto K."/>
        </authorList>
    </citation>
    <scope>NUCLEOTIDE SEQUENCE</scope>
</reference>
<feature type="region of interest" description="Disordered" evidence="1">
    <location>
        <begin position="57"/>
        <end position="95"/>
    </location>
</feature>
<organism evidence="2 4">
    <name type="scientific">Oryza sativa subsp. japonica</name>
    <name type="common">Rice</name>
    <dbReference type="NCBI Taxonomy" id="39947"/>
    <lineage>
        <taxon>Eukaryota</taxon>
        <taxon>Viridiplantae</taxon>
        <taxon>Streptophyta</taxon>
        <taxon>Embryophyta</taxon>
        <taxon>Tracheophyta</taxon>
        <taxon>Spermatophyta</taxon>
        <taxon>Magnoliopsida</taxon>
        <taxon>Liliopsida</taxon>
        <taxon>Poales</taxon>
        <taxon>Poaceae</taxon>
        <taxon>BOP clade</taxon>
        <taxon>Oryzoideae</taxon>
        <taxon>Oryzeae</taxon>
        <taxon>Oryzinae</taxon>
        <taxon>Oryza</taxon>
        <taxon>Oryza sativa</taxon>
    </lineage>
</organism>
<sequence length="95" mass="9477">MWGDGGALDTGNADECTTKYSIYAKTETKKMDRSAPSARGDSSGAAAVGIWRRGGASAAVRPEGSADLTAGGAEAGGRQAALWQAGGGRKPTAGF</sequence>
<reference evidence="4" key="3">
    <citation type="journal article" date="2005" name="Nature">
        <title>The map-based sequence of the rice genome.</title>
        <authorList>
            <consortium name="International rice genome sequencing project (IRGSP)"/>
            <person name="Matsumoto T."/>
            <person name="Wu J."/>
            <person name="Kanamori H."/>
            <person name="Katayose Y."/>
            <person name="Fujisawa M."/>
            <person name="Namiki N."/>
            <person name="Mizuno H."/>
            <person name="Yamamoto K."/>
            <person name="Antonio B.A."/>
            <person name="Baba T."/>
            <person name="Sakata K."/>
            <person name="Nagamura Y."/>
            <person name="Aoki H."/>
            <person name="Arikawa K."/>
            <person name="Arita K."/>
            <person name="Bito T."/>
            <person name="Chiden Y."/>
            <person name="Fujitsuka N."/>
            <person name="Fukunaka R."/>
            <person name="Hamada M."/>
            <person name="Harada C."/>
            <person name="Hayashi A."/>
            <person name="Hijishita S."/>
            <person name="Honda M."/>
            <person name="Hosokawa S."/>
            <person name="Ichikawa Y."/>
            <person name="Idonuma A."/>
            <person name="Iijima M."/>
            <person name="Ikeda M."/>
            <person name="Ikeno M."/>
            <person name="Ito K."/>
            <person name="Ito S."/>
            <person name="Ito T."/>
            <person name="Ito Y."/>
            <person name="Ito Y."/>
            <person name="Iwabuchi A."/>
            <person name="Kamiya K."/>
            <person name="Karasawa W."/>
            <person name="Kurita K."/>
            <person name="Katagiri S."/>
            <person name="Kikuta A."/>
            <person name="Kobayashi H."/>
            <person name="Kobayashi N."/>
            <person name="Machita K."/>
            <person name="Maehara T."/>
            <person name="Masukawa M."/>
            <person name="Mizubayashi T."/>
            <person name="Mukai Y."/>
            <person name="Nagasaki H."/>
            <person name="Nagata Y."/>
            <person name="Naito S."/>
            <person name="Nakashima M."/>
            <person name="Nakama Y."/>
            <person name="Nakamichi Y."/>
            <person name="Nakamura M."/>
            <person name="Meguro A."/>
            <person name="Negishi M."/>
            <person name="Ohta I."/>
            <person name="Ohta T."/>
            <person name="Okamoto M."/>
            <person name="Ono N."/>
            <person name="Saji S."/>
            <person name="Sakaguchi M."/>
            <person name="Sakai K."/>
            <person name="Shibata M."/>
            <person name="Shimokawa T."/>
            <person name="Song J."/>
            <person name="Takazaki Y."/>
            <person name="Terasawa K."/>
            <person name="Tsugane M."/>
            <person name="Tsuji K."/>
            <person name="Ueda S."/>
            <person name="Waki K."/>
            <person name="Yamagata H."/>
            <person name="Yamamoto M."/>
            <person name="Yamamoto S."/>
            <person name="Yamane H."/>
            <person name="Yoshiki S."/>
            <person name="Yoshihara R."/>
            <person name="Yukawa K."/>
            <person name="Zhong H."/>
            <person name="Yano M."/>
            <person name="Yuan Q."/>
            <person name="Ouyang S."/>
            <person name="Liu J."/>
            <person name="Jones K.M."/>
            <person name="Gansberger K."/>
            <person name="Moffat K."/>
            <person name="Hill J."/>
            <person name="Bera J."/>
            <person name="Fadrosh D."/>
            <person name="Jin S."/>
            <person name="Johri S."/>
            <person name="Kim M."/>
            <person name="Overton L."/>
            <person name="Reardon M."/>
            <person name="Tsitrin T."/>
            <person name="Vuong H."/>
            <person name="Weaver B."/>
            <person name="Ciecko A."/>
            <person name="Tallon L."/>
            <person name="Jackson J."/>
            <person name="Pai G."/>
            <person name="Aken S.V."/>
            <person name="Utterback T."/>
            <person name="Reidmuller S."/>
            <person name="Feldblyum T."/>
            <person name="Hsiao J."/>
            <person name="Zismann V."/>
            <person name="Iobst S."/>
            <person name="de Vazeille A.R."/>
            <person name="Buell C.R."/>
            <person name="Ying K."/>
            <person name="Li Y."/>
            <person name="Lu T."/>
            <person name="Huang Y."/>
            <person name="Zhao Q."/>
            <person name="Feng Q."/>
            <person name="Zhang L."/>
            <person name="Zhu J."/>
            <person name="Weng Q."/>
            <person name="Mu J."/>
            <person name="Lu Y."/>
            <person name="Fan D."/>
            <person name="Liu Y."/>
            <person name="Guan J."/>
            <person name="Zhang Y."/>
            <person name="Yu S."/>
            <person name="Liu X."/>
            <person name="Zhang Y."/>
            <person name="Hong G."/>
            <person name="Han B."/>
            <person name="Choisne N."/>
            <person name="Demange N."/>
            <person name="Orjeda G."/>
            <person name="Samain S."/>
            <person name="Cattolico L."/>
            <person name="Pelletier E."/>
            <person name="Couloux A."/>
            <person name="Segurens B."/>
            <person name="Wincker P."/>
            <person name="D'Hont A."/>
            <person name="Scarpelli C."/>
            <person name="Weissenbach J."/>
            <person name="Salanoubat M."/>
            <person name="Quetier F."/>
            <person name="Yu Y."/>
            <person name="Kim H.R."/>
            <person name="Rambo T."/>
            <person name="Currie J."/>
            <person name="Collura K."/>
            <person name="Luo M."/>
            <person name="Yang T."/>
            <person name="Ammiraju J.S.S."/>
            <person name="Engler F."/>
            <person name="Soderlund C."/>
            <person name="Wing R.A."/>
            <person name="Palmer L.E."/>
            <person name="de la Bastide M."/>
            <person name="Spiegel L."/>
            <person name="Nascimento L."/>
            <person name="Zutavern T."/>
            <person name="O'Shaughnessy A."/>
            <person name="Dike S."/>
            <person name="Dedhia N."/>
            <person name="Preston R."/>
            <person name="Balija V."/>
            <person name="McCombie W.R."/>
            <person name="Chow T."/>
            <person name="Chen H."/>
            <person name="Chung M."/>
            <person name="Chen C."/>
            <person name="Shaw J."/>
            <person name="Wu H."/>
            <person name="Hsiao K."/>
            <person name="Chao Y."/>
            <person name="Chu M."/>
            <person name="Cheng C."/>
            <person name="Hour A."/>
            <person name="Lee P."/>
            <person name="Lin S."/>
            <person name="Lin Y."/>
            <person name="Liou J."/>
            <person name="Liu S."/>
            <person name="Hsing Y."/>
            <person name="Raghuvanshi S."/>
            <person name="Mohanty A."/>
            <person name="Bharti A.K."/>
            <person name="Gaur A."/>
            <person name="Gupta V."/>
            <person name="Kumar D."/>
            <person name="Ravi V."/>
            <person name="Vij S."/>
            <person name="Kapur A."/>
            <person name="Khurana P."/>
            <person name="Khurana P."/>
            <person name="Khurana J.P."/>
            <person name="Tyagi A.K."/>
            <person name="Gaikwad K."/>
            <person name="Singh A."/>
            <person name="Dalal V."/>
            <person name="Srivastava S."/>
            <person name="Dixit A."/>
            <person name="Pal A.K."/>
            <person name="Ghazi I.A."/>
            <person name="Yadav M."/>
            <person name="Pandit A."/>
            <person name="Bhargava A."/>
            <person name="Sureshbabu K."/>
            <person name="Batra K."/>
            <person name="Sharma T.R."/>
            <person name="Mohapatra T."/>
            <person name="Singh N.K."/>
            <person name="Messing J."/>
            <person name="Nelson A.B."/>
            <person name="Fuks G."/>
            <person name="Kavchok S."/>
            <person name="Keizer G."/>
            <person name="Linton E."/>
            <person name="Llaca V."/>
            <person name="Song R."/>
            <person name="Tanyolac B."/>
            <person name="Young S."/>
            <person name="Ho-Il K."/>
            <person name="Hahn J.H."/>
            <person name="Sangsakoo G."/>
            <person name="Vanavichit A."/>
            <person name="de Mattos Luiz.A.T."/>
            <person name="Zimmer P.D."/>
            <person name="Malone G."/>
            <person name="Dellagostin O."/>
            <person name="de Oliveira A.C."/>
            <person name="Bevan M."/>
            <person name="Bancroft I."/>
            <person name="Minx P."/>
            <person name="Cordum H."/>
            <person name="Wilson R."/>
            <person name="Cheng Z."/>
            <person name="Jin W."/>
            <person name="Jiang J."/>
            <person name="Leong S.A."/>
            <person name="Iwama H."/>
            <person name="Gojobori T."/>
            <person name="Itoh T."/>
            <person name="Niimura Y."/>
            <person name="Fujii Y."/>
            <person name="Habara T."/>
            <person name="Sakai H."/>
            <person name="Sato Y."/>
            <person name="Wilson G."/>
            <person name="Kumar K."/>
            <person name="McCouch S."/>
            <person name="Juretic N."/>
            <person name="Hoen D."/>
            <person name="Wright S."/>
            <person name="Bruskiewich R."/>
            <person name="Bureau T."/>
            <person name="Miyao A."/>
            <person name="Hirochika H."/>
            <person name="Nishikawa T."/>
            <person name="Kadowaki K."/>
            <person name="Sugiura M."/>
            <person name="Burr B."/>
            <person name="Sasaki T."/>
        </authorList>
    </citation>
    <scope>NUCLEOTIDE SEQUENCE [LARGE SCALE GENOMIC DNA]</scope>
    <source>
        <strain evidence="4">cv. Nipponbare</strain>
    </source>
</reference>
<reference evidence="3" key="2">
    <citation type="submission" date="2002-11" db="EMBL/GenBank/DDBJ databases">
        <title>Oryza sativa nipponbare(GA3) genomic DNA, chromosome 7, BAC clone:OSJNBa0067K15.</title>
        <authorList>
            <person name="Sasaki T."/>
            <person name="Matsumoto T."/>
            <person name="Katayose Y."/>
        </authorList>
    </citation>
    <scope>NUCLEOTIDE SEQUENCE</scope>
</reference>
<protein>
    <submittedName>
        <fullName evidence="2">Uncharacterized protein</fullName>
    </submittedName>
</protein>
<gene>
    <name evidence="2" type="ORF">OJ1423_A11.26</name>
    <name evidence="3" type="ORF">OSJNBa0067K15.1</name>
</gene>
<dbReference type="EMBL" id="AP006052">
    <property type="protein sequence ID" value="BAD31895.1"/>
    <property type="molecule type" value="Genomic_DNA"/>
</dbReference>
<evidence type="ECO:0000313" key="3">
    <source>
        <dbReference type="EMBL" id="BAD31895.1"/>
    </source>
</evidence>
<proteinExistence type="predicted"/>
<evidence type="ECO:0000256" key="1">
    <source>
        <dbReference type="SAM" id="MobiDB-lite"/>
    </source>
</evidence>
<accession>Q6ZL62</accession>
<dbReference type="EMBL" id="AP003830">
    <property type="protein sequence ID" value="BAC83112.1"/>
    <property type="molecule type" value="Genomic_DNA"/>
</dbReference>
<dbReference type="Proteomes" id="UP000000763">
    <property type="component" value="Chromosome 7"/>
</dbReference>
<feature type="compositionally biased region" description="Low complexity" evidence="1">
    <location>
        <begin position="70"/>
        <end position="81"/>
    </location>
</feature>
<reference evidence="4" key="4">
    <citation type="journal article" date="2008" name="Nucleic Acids Res.">
        <title>The rice annotation project database (RAP-DB): 2008 update.</title>
        <authorList>
            <consortium name="The rice annotation project (RAP)"/>
        </authorList>
    </citation>
    <scope>GENOME REANNOTATION</scope>
    <source>
        <strain evidence="4">cv. Nipponbare</strain>
    </source>
</reference>